<dbReference type="Proteomes" id="UP000663870">
    <property type="component" value="Unassembled WGS sequence"/>
</dbReference>
<feature type="compositionally biased region" description="Polar residues" evidence="1">
    <location>
        <begin position="111"/>
        <end position="123"/>
    </location>
</feature>
<evidence type="ECO:0000256" key="1">
    <source>
        <dbReference type="SAM" id="MobiDB-lite"/>
    </source>
</evidence>
<dbReference type="AlphaFoldDB" id="A0A814LXW7"/>
<name>A0A814LXW7_9BILA</name>
<organism evidence="2 4">
    <name type="scientific">Rotaria sordida</name>
    <dbReference type="NCBI Taxonomy" id="392033"/>
    <lineage>
        <taxon>Eukaryota</taxon>
        <taxon>Metazoa</taxon>
        <taxon>Spiralia</taxon>
        <taxon>Gnathifera</taxon>
        <taxon>Rotifera</taxon>
        <taxon>Eurotatoria</taxon>
        <taxon>Bdelloidea</taxon>
        <taxon>Philodinida</taxon>
        <taxon>Philodinidae</taxon>
        <taxon>Rotaria</taxon>
    </lineage>
</organism>
<keyword evidence="5" id="KW-1185">Reference proteome</keyword>
<evidence type="ECO:0000313" key="5">
    <source>
        <dbReference type="Proteomes" id="UP000663870"/>
    </source>
</evidence>
<proteinExistence type="predicted"/>
<comment type="caution">
    <text evidence="2">The sequence shown here is derived from an EMBL/GenBank/DDBJ whole genome shotgun (WGS) entry which is preliminary data.</text>
</comment>
<gene>
    <name evidence="3" type="ORF">JXQ802_LOCUS27118</name>
    <name evidence="2" type="ORF">PYM288_LOCUS18142</name>
</gene>
<evidence type="ECO:0000313" key="2">
    <source>
        <dbReference type="EMBL" id="CAF1070679.1"/>
    </source>
</evidence>
<reference evidence="2" key="1">
    <citation type="submission" date="2021-02" db="EMBL/GenBank/DDBJ databases">
        <authorList>
            <person name="Nowell W R."/>
        </authorList>
    </citation>
    <scope>NUCLEOTIDE SEQUENCE</scope>
</reference>
<feature type="region of interest" description="Disordered" evidence="1">
    <location>
        <begin position="111"/>
        <end position="138"/>
    </location>
</feature>
<evidence type="ECO:0000313" key="3">
    <source>
        <dbReference type="EMBL" id="CAF1253761.1"/>
    </source>
</evidence>
<dbReference type="Proteomes" id="UP000663854">
    <property type="component" value="Unassembled WGS sequence"/>
</dbReference>
<accession>A0A814LXW7</accession>
<dbReference type="EMBL" id="CAJNOL010000972">
    <property type="protein sequence ID" value="CAF1253761.1"/>
    <property type="molecule type" value="Genomic_DNA"/>
</dbReference>
<evidence type="ECO:0000313" key="4">
    <source>
        <dbReference type="Proteomes" id="UP000663854"/>
    </source>
</evidence>
<sequence length="348" mass="41021">MTSNKKRKRYQEIDSFEFEKFARTHLPIDLVDTLILHLGIKTYTGFLQCDDLNSELLVAHNSIPENNRSYLFLYDNLHSSSATAVKPCILRELKIFQEYCEKQLNSCKTAGINSGNSSSTQGENEPHDISKRSKNGCNIDRPIIFSTRLHDSTNNNTFKYRTKPTSNEENNTDWSFENDEAHEYDQNHFNDSFSDEFVIKEATHIYVTQQRIHHFFKNKMQIEAEDIQKFVYMLQYGQAWHLEQVYEFTMKLRSNKVLLDKFMNDFKNNDFENNDIKKKIKWLMDFITKSEYSKEANIPIDQSESKIRKTPSVKGYRTKTEQQLEICDQAINLSRISNKNKAFFYSFS</sequence>
<dbReference type="EMBL" id="CAJNOH010000543">
    <property type="protein sequence ID" value="CAF1070679.1"/>
    <property type="molecule type" value="Genomic_DNA"/>
</dbReference>
<protein>
    <submittedName>
        <fullName evidence="2">Uncharacterized protein</fullName>
    </submittedName>
</protein>